<name>A6TLD0_ALKMQ</name>
<sequence>MALKLKDPEKGLFLFLHLKKMPISADKNYTSISTVGTKEVE</sequence>
<evidence type="ECO:0000313" key="2">
    <source>
        <dbReference type="Proteomes" id="UP000001572"/>
    </source>
</evidence>
<proteinExistence type="predicted"/>
<reference evidence="2" key="1">
    <citation type="journal article" date="2016" name="Genome Announc.">
        <title>Complete genome sequence of Alkaliphilus metalliredigens strain QYMF, an alkaliphilic and metal-reducing bacterium isolated from borax-contaminated leachate ponds.</title>
        <authorList>
            <person name="Hwang C."/>
            <person name="Copeland A."/>
            <person name="Lucas S."/>
            <person name="Lapidus A."/>
            <person name="Barry K."/>
            <person name="Detter J.C."/>
            <person name="Glavina Del Rio T."/>
            <person name="Hammon N."/>
            <person name="Israni S."/>
            <person name="Dalin E."/>
            <person name="Tice H."/>
            <person name="Pitluck S."/>
            <person name="Chertkov O."/>
            <person name="Brettin T."/>
            <person name="Bruce D."/>
            <person name="Han C."/>
            <person name="Schmutz J."/>
            <person name="Larimer F."/>
            <person name="Land M.L."/>
            <person name="Hauser L."/>
            <person name="Kyrpides N."/>
            <person name="Mikhailova N."/>
            <person name="Ye Q."/>
            <person name="Zhou J."/>
            <person name="Richardson P."/>
            <person name="Fields M.W."/>
        </authorList>
    </citation>
    <scope>NUCLEOTIDE SEQUENCE [LARGE SCALE GENOMIC DNA]</scope>
    <source>
        <strain evidence="2">QYMF</strain>
    </source>
</reference>
<protein>
    <submittedName>
        <fullName evidence="1">Uncharacterized protein</fullName>
    </submittedName>
</protein>
<dbReference type="EMBL" id="CP000724">
    <property type="protein sequence ID" value="ABR46998.1"/>
    <property type="molecule type" value="Genomic_DNA"/>
</dbReference>
<dbReference type="AlphaFoldDB" id="A6TLD0"/>
<keyword evidence="2" id="KW-1185">Reference proteome</keyword>
<organism evidence="1 2">
    <name type="scientific">Alkaliphilus metalliredigens (strain QYMF)</name>
    <dbReference type="NCBI Taxonomy" id="293826"/>
    <lineage>
        <taxon>Bacteria</taxon>
        <taxon>Bacillati</taxon>
        <taxon>Bacillota</taxon>
        <taxon>Clostridia</taxon>
        <taxon>Peptostreptococcales</taxon>
        <taxon>Natronincolaceae</taxon>
        <taxon>Alkaliphilus</taxon>
    </lineage>
</organism>
<dbReference type="KEGG" id="amt:Amet_0773"/>
<dbReference type="HOGENOM" id="CLU_3264732_0_0_9"/>
<gene>
    <name evidence="1" type="ordered locus">Amet_0773</name>
</gene>
<evidence type="ECO:0000313" key="1">
    <source>
        <dbReference type="EMBL" id="ABR46998.1"/>
    </source>
</evidence>
<dbReference type="Proteomes" id="UP000001572">
    <property type="component" value="Chromosome"/>
</dbReference>
<accession>A6TLD0</accession>